<dbReference type="EC" id="5.3.4.1" evidence="4 12"/>
<evidence type="ECO:0000256" key="7">
    <source>
        <dbReference type="ARBA" id="ARBA00022824"/>
    </source>
</evidence>
<dbReference type="GO" id="GO:0034976">
    <property type="term" value="P:response to endoplasmic reticulum stress"/>
    <property type="evidence" value="ECO:0007669"/>
    <property type="project" value="TreeGrafter"/>
</dbReference>
<dbReference type="InterPro" id="IPR005788">
    <property type="entry name" value="PDI_thioredoxin-like_dom"/>
</dbReference>
<dbReference type="CDD" id="cd02995">
    <property type="entry name" value="PDI_a_PDI_a'_C"/>
    <property type="match status" value="1"/>
</dbReference>
<keyword evidence="6" id="KW-0677">Repeat</keyword>
<dbReference type="PANTHER" id="PTHR18929">
    <property type="entry name" value="PROTEIN DISULFIDE ISOMERASE"/>
    <property type="match status" value="1"/>
</dbReference>
<dbReference type="SUPFAM" id="SSF52833">
    <property type="entry name" value="Thioredoxin-like"/>
    <property type="match status" value="3"/>
</dbReference>
<accession>A0A4Z2DY83</accession>
<evidence type="ECO:0000256" key="8">
    <source>
        <dbReference type="ARBA" id="ARBA00023157"/>
    </source>
</evidence>
<dbReference type="PROSITE" id="PS00194">
    <property type="entry name" value="THIOREDOXIN_1"/>
    <property type="match status" value="1"/>
</dbReference>
<dbReference type="NCBIfam" id="TIGR01126">
    <property type="entry name" value="pdi_dom"/>
    <property type="match status" value="1"/>
</dbReference>
<evidence type="ECO:0000256" key="10">
    <source>
        <dbReference type="ARBA" id="ARBA00023284"/>
    </source>
</evidence>
<dbReference type="FunFam" id="3.40.30.10:FF:000045">
    <property type="entry name" value="Disulfide-isomerase A3"/>
    <property type="match status" value="1"/>
</dbReference>
<dbReference type="InterPro" id="IPR005792">
    <property type="entry name" value="Prot_disulphide_isomerase"/>
</dbReference>
<comment type="subcellular location">
    <subcellularLocation>
        <location evidence="2">Endoplasmic reticulum lumen</location>
    </subcellularLocation>
</comment>
<evidence type="ECO:0000256" key="2">
    <source>
        <dbReference type="ARBA" id="ARBA00004319"/>
    </source>
</evidence>
<dbReference type="Proteomes" id="UP000311919">
    <property type="component" value="Unassembled WGS sequence"/>
</dbReference>
<dbReference type="Pfam" id="PF00085">
    <property type="entry name" value="Thioredoxin"/>
    <property type="match status" value="1"/>
</dbReference>
<keyword evidence="7" id="KW-0256">Endoplasmic reticulum</keyword>
<protein>
    <recommendedName>
        <fullName evidence="4 12">Protein disulfide-isomerase</fullName>
        <ecNumber evidence="4 12">5.3.4.1</ecNumber>
    </recommendedName>
</protein>
<comment type="similarity">
    <text evidence="3 11">Belongs to the protein disulfide isomerase family.</text>
</comment>
<dbReference type="InterPro" id="IPR013766">
    <property type="entry name" value="Thioredoxin_domain"/>
</dbReference>
<dbReference type="InterPro" id="IPR017937">
    <property type="entry name" value="Thioredoxin_CS"/>
</dbReference>
<evidence type="ECO:0000256" key="4">
    <source>
        <dbReference type="ARBA" id="ARBA00012723"/>
    </source>
</evidence>
<evidence type="ECO:0000313" key="15">
    <source>
        <dbReference type="Proteomes" id="UP000311919"/>
    </source>
</evidence>
<keyword evidence="9 12" id="KW-0413">Isomerase</keyword>
<name>A0A4Z2DY83_SCHJA</name>
<organism evidence="14 15">
    <name type="scientific">Schistosoma japonicum</name>
    <name type="common">Blood fluke</name>
    <dbReference type="NCBI Taxonomy" id="6182"/>
    <lineage>
        <taxon>Eukaryota</taxon>
        <taxon>Metazoa</taxon>
        <taxon>Spiralia</taxon>
        <taxon>Lophotrochozoa</taxon>
        <taxon>Platyhelminthes</taxon>
        <taxon>Trematoda</taxon>
        <taxon>Digenea</taxon>
        <taxon>Strigeidida</taxon>
        <taxon>Schistosomatoidea</taxon>
        <taxon>Schistosomatidae</taxon>
        <taxon>Schistosoma</taxon>
    </lineage>
</organism>
<evidence type="ECO:0000256" key="11">
    <source>
        <dbReference type="RuleBase" id="RU004208"/>
    </source>
</evidence>
<keyword evidence="15" id="KW-1185">Reference proteome</keyword>
<dbReference type="PANTHER" id="PTHR18929:SF132">
    <property type="entry name" value="PROTEIN DISULFIDE-ISOMERASE A3"/>
    <property type="match status" value="1"/>
</dbReference>
<dbReference type="EMBL" id="SKCS01000008">
    <property type="protein sequence ID" value="TNN21210.1"/>
    <property type="molecule type" value="Genomic_DNA"/>
</dbReference>
<keyword evidence="10" id="KW-0676">Redox-active center</keyword>
<evidence type="ECO:0000256" key="5">
    <source>
        <dbReference type="ARBA" id="ARBA00022729"/>
    </source>
</evidence>
<comment type="catalytic activity">
    <reaction evidence="1 12">
        <text>Catalyzes the rearrangement of -S-S- bonds in proteins.</text>
        <dbReference type="EC" id="5.3.4.1"/>
    </reaction>
</comment>
<dbReference type="GO" id="GO:0006457">
    <property type="term" value="P:protein folding"/>
    <property type="evidence" value="ECO:0007669"/>
    <property type="project" value="TreeGrafter"/>
</dbReference>
<evidence type="ECO:0000259" key="13">
    <source>
        <dbReference type="PROSITE" id="PS51352"/>
    </source>
</evidence>
<keyword evidence="8" id="KW-1015">Disulfide bond</keyword>
<reference evidence="14 15" key="1">
    <citation type="submission" date="2019-03" db="EMBL/GenBank/DDBJ databases">
        <title>An improved genome assembly of the fluke Schistosoma japonicum.</title>
        <authorList>
            <person name="Hu W."/>
            <person name="Luo F."/>
            <person name="Yin M."/>
            <person name="Mo X."/>
            <person name="Sun C."/>
            <person name="Wu Q."/>
            <person name="Zhu B."/>
            <person name="Xiang M."/>
            <person name="Wang J."/>
            <person name="Wang Y."/>
            <person name="Zhang T."/>
            <person name="Xu B."/>
            <person name="Zheng H."/>
            <person name="Feng Z."/>
        </authorList>
    </citation>
    <scope>NUCLEOTIDE SEQUENCE [LARGE SCALE GENOMIC DNA]</scope>
    <source>
        <strain evidence="14">HuSjv2</strain>
        <tissue evidence="14">Worms</tissue>
    </source>
</reference>
<sequence length="366" mass="41508">MISRAGPVSKEISAFKDVEDSLSDDKPSVVAFIKSSSDPLMKTFMTLAKSMIDNAVFLHSHNNIYENSGENELRLYLPKRLRTKLEPDFSIYSGEMEVDDIKKWIRKDGHGLVGYRSPDDSFYFVDSNLVVIYNNESINTYPSGVKYLRNRILKTLKNHPDKFKDLKFAYSFTGDFSYELSDYEINADQLPAVRISSKDGKKYRLDKYSPESFLEFLNKFQDGLLTPHLKSEPIPTSDSSVVKKLVALNFNDIVNDEEKDVMVVFHAPWCGHCKNLMPKYEEAASKLKNEPNLVLAAMDATANDVPPPYEVTGFPTIYFVPKGKKSSPMLYQGGRDTSDIIKFLAREATEELSGYDRSGNTKKSDL</sequence>
<evidence type="ECO:0000256" key="9">
    <source>
        <dbReference type="ARBA" id="ARBA00023235"/>
    </source>
</evidence>
<comment type="caution">
    <text evidence="14">The sequence shown here is derived from an EMBL/GenBank/DDBJ whole genome shotgun (WGS) entry which is preliminary data.</text>
</comment>
<evidence type="ECO:0000256" key="1">
    <source>
        <dbReference type="ARBA" id="ARBA00001182"/>
    </source>
</evidence>
<dbReference type="CDD" id="cd02981">
    <property type="entry name" value="PDI_b_family"/>
    <property type="match status" value="1"/>
</dbReference>
<dbReference type="GO" id="GO:0003756">
    <property type="term" value="F:protein disulfide isomerase activity"/>
    <property type="evidence" value="ECO:0007669"/>
    <property type="project" value="UniProtKB-EC"/>
</dbReference>
<dbReference type="Pfam" id="PF13848">
    <property type="entry name" value="Thioredoxin_6"/>
    <property type="match status" value="1"/>
</dbReference>
<dbReference type="GO" id="GO:0005788">
    <property type="term" value="C:endoplasmic reticulum lumen"/>
    <property type="evidence" value="ECO:0007669"/>
    <property type="project" value="UniProtKB-SubCell"/>
</dbReference>
<dbReference type="EMBL" id="SKCS01000008">
    <property type="protein sequence ID" value="TNN21209.1"/>
    <property type="molecule type" value="Genomic_DNA"/>
</dbReference>
<dbReference type="PROSITE" id="PS51352">
    <property type="entry name" value="THIOREDOXIN_2"/>
    <property type="match status" value="1"/>
</dbReference>
<evidence type="ECO:0000256" key="6">
    <source>
        <dbReference type="ARBA" id="ARBA00022737"/>
    </source>
</evidence>
<dbReference type="InterPro" id="IPR036249">
    <property type="entry name" value="Thioredoxin-like_sf"/>
</dbReference>
<evidence type="ECO:0000313" key="14">
    <source>
        <dbReference type="EMBL" id="TNN21210.1"/>
    </source>
</evidence>
<feature type="domain" description="Thioredoxin" evidence="13">
    <location>
        <begin position="220"/>
        <end position="349"/>
    </location>
</feature>
<gene>
    <name evidence="14" type="ORF">EWB00_010399</name>
</gene>
<dbReference type="Gene3D" id="3.40.30.10">
    <property type="entry name" value="Glutaredoxin"/>
    <property type="match status" value="3"/>
</dbReference>
<dbReference type="NCBIfam" id="TIGR01130">
    <property type="entry name" value="ER_PDI_fam"/>
    <property type="match status" value="1"/>
</dbReference>
<proteinExistence type="inferred from homology"/>
<evidence type="ECO:0000256" key="12">
    <source>
        <dbReference type="RuleBase" id="RU361130"/>
    </source>
</evidence>
<dbReference type="OrthoDB" id="427280at2759"/>
<keyword evidence="5" id="KW-0732">Signal</keyword>
<evidence type="ECO:0000256" key="3">
    <source>
        <dbReference type="ARBA" id="ARBA00006347"/>
    </source>
</evidence>
<dbReference type="AlphaFoldDB" id="A0A4Z2DY83"/>